<keyword evidence="5" id="KW-0479">Metal-binding</keyword>
<dbReference type="Pfam" id="PF01812">
    <property type="entry name" value="5-FTHF_cyc-lig"/>
    <property type="match status" value="1"/>
</dbReference>
<dbReference type="InterPro" id="IPR002698">
    <property type="entry name" value="FTHF_cligase"/>
</dbReference>
<dbReference type="PATRIC" id="fig|80852.17.peg.2261"/>
<dbReference type="AlphaFoldDB" id="A0A090IP46"/>
<proteinExistence type="inferred from homology"/>
<evidence type="ECO:0000256" key="1">
    <source>
        <dbReference type="ARBA" id="ARBA00010638"/>
    </source>
</evidence>
<comment type="cofactor">
    <cofactor evidence="5">
        <name>Mg(2+)</name>
        <dbReference type="ChEBI" id="CHEBI:18420"/>
    </cofactor>
</comment>
<dbReference type="GeneID" id="28541762"/>
<keyword evidence="7" id="KW-1185">Reference proteome</keyword>
<keyword evidence="3 4" id="KW-0067">ATP-binding</keyword>
<organism evidence="6 7">
    <name type="scientific">Aliivibrio wodanis</name>
    <dbReference type="NCBI Taxonomy" id="80852"/>
    <lineage>
        <taxon>Bacteria</taxon>
        <taxon>Pseudomonadati</taxon>
        <taxon>Pseudomonadota</taxon>
        <taxon>Gammaproteobacteria</taxon>
        <taxon>Vibrionales</taxon>
        <taxon>Vibrionaceae</taxon>
        <taxon>Aliivibrio</taxon>
    </lineage>
</organism>
<reference evidence="7" key="1">
    <citation type="submission" date="2014-09" db="EMBL/GenBank/DDBJ databases">
        <authorList>
            <person name="Hjerde E."/>
        </authorList>
    </citation>
    <scope>NUCLEOTIDE SEQUENCE [LARGE SCALE GENOMIC DNA]</scope>
    <source>
        <strain evidence="7">06/09/139</strain>
    </source>
</reference>
<gene>
    <name evidence="6" type="ORF">AWOD_I_2185</name>
</gene>
<protein>
    <recommendedName>
        <fullName evidence="5">5-formyltetrahydrofolate cyclo-ligase</fullName>
        <ecNumber evidence="5">6.3.3.2</ecNumber>
    </recommendedName>
</protein>
<feature type="binding site" evidence="4">
    <location>
        <begin position="4"/>
        <end position="8"/>
    </location>
    <ligand>
        <name>ATP</name>
        <dbReference type="ChEBI" id="CHEBI:30616"/>
    </ligand>
</feature>
<dbReference type="SUPFAM" id="SSF100950">
    <property type="entry name" value="NagB/RpiA/CoA transferase-like"/>
    <property type="match status" value="1"/>
</dbReference>
<evidence type="ECO:0000256" key="3">
    <source>
        <dbReference type="ARBA" id="ARBA00022840"/>
    </source>
</evidence>
<dbReference type="KEGG" id="awd:AWOD_I_2185"/>
<dbReference type="EC" id="6.3.3.2" evidence="5"/>
<dbReference type="PANTHER" id="PTHR23407:SF1">
    <property type="entry name" value="5-FORMYLTETRAHYDROFOLATE CYCLO-LIGASE"/>
    <property type="match status" value="1"/>
</dbReference>
<evidence type="ECO:0000313" key="6">
    <source>
        <dbReference type="EMBL" id="CED72247.1"/>
    </source>
</evidence>
<dbReference type="Proteomes" id="UP000032427">
    <property type="component" value="Chromosome 1"/>
</dbReference>
<dbReference type="GO" id="GO:0009396">
    <property type="term" value="P:folic acid-containing compound biosynthetic process"/>
    <property type="evidence" value="ECO:0007669"/>
    <property type="project" value="TreeGrafter"/>
</dbReference>
<keyword evidence="6" id="KW-0436">Ligase</keyword>
<comment type="catalytic activity">
    <reaction evidence="5">
        <text>(6S)-5-formyl-5,6,7,8-tetrahydrofolate + ATP = (6R)-5,10-methenyltetrahydrofolate + ADP + phosphate</text>
        <dbReference type="Rhea" id="RHEA:10488"/>
        <dbReference type="ChEBI" id="CHEBI:30616"/>
        <dbReference type="ChEBI" id="CHEBI:43474"/>
        <dbReference type="ChEBI" id="CHEBI:57455"/>
        <dbReference type="ChEBI" id="CHEBI:57457"/>
        <dbReference type="ChEBI" id="CHEBI:456216"/>
        <dbReference type="EC" id="6.3.3.2"/>
    </reaction>
</comment>
<dbReference type="GO" id="GO:0005524">
    <property type="term" value="F:ATP binding"/>
    <property type="evidence" value="ECO:0007669"/>
    <property type="project" value="UniProtKB-KW"/>
</dbReference>
<evidence type="ECO:0000256" key="2">
    <source>
        <dbReference type="ARBA" id="ARBA00022741"/>
    </source>
</evidence>
<name>A0A090IP46_9GAMM</name>
<feature type="binding site" evidence="4">
    <location>
        <position position="55"/>
    </location>
    <ligand>
        <name>substrate</name>
    </ligand>
</feature>
<dbReference type="HOGENOM" id="CLU_066245_0_0_6"/>
<dbReference type="InterPro" id="IPR037171">
    <property type="entry name" value="NagB/RpiA_transferase-like"/>
</dbReference>
<dbReference type="EMBL" id="LN554846">
    <property type="protein sequence ID" value="CED72247.1"/>
    <property type="molecule type" value="Genomic_DNA"/>
</dbReference>
<keyword evidence="5" id="KW-0460">Magnesium</keyword>
<feature type="binding site" evidence="4">
    <location>
        <position position="50"/>
    </location>
    <ligand>
        <name>substrate</name>
    </ligand>
</feature>
<feature type="binding site" evidence="4">
    <location>
        <begin position="135"/>
        <end position="143"/>
    </location>
    <ligand>
        <name>ATP</name>
        <dbReference type="ChEBI" id="CHEBI:30616"/>
    </ligand>
</feature>
<evidence type="ECO:0000256" key="5">
    <source>
        <dbReference type="RuleBase" id="RU361279"/>
    </source>
</evidence>
<dbReference type="GO" id="GO:0035999">
    <property type="term" value="P:tetrahydrofolate interconversion"/>
    <property type="evidence" value="ECO:0007669"/>
    <property type="project" value="TreeGrafter"/>
</dbReference>
<accession>A0A090IP46</accession>
<dbReference type="GO" id="GO:0046872">
    <property type="term" value="F:metal ion binding"/>
    <property type="evidence" value="ECO:0007669"/>
    <property type="project" value="UniProtKB-KW"/>
</dbReference>
<evidence type="ECO:0000256" key="4">
    <source>
        <dbReference type="PIRSR" id="PIRSR006806-1"/>
    </source>
</evidence>
<dbReference type="InterPro" id="IPR024185">
    <property type="entry name" value="FTHF_cligase-like_sf"/>
</dbReference>
<dbReference type="NCBIfam" id="TIGR02727">
    <property type="entry name" value="MTHFS_bact"/>
    <property type="match status" value="1"/>
</dbReference>
<dbReference type="PANTHER" id="PTHR23407">
    <property type="entry name" value="ATPASE INHIBITOR/5-FORMYLTETRAHYDROFOLATE CYCLO-LIGASE"/>
    <property type="match status" value="1"/>
</dbReference>
<dbReference type="STRING" id="80852.AWOD_I_2185"/>
<dbReference type="Gene3D" id="3.40.50.10420">
    <property type="entry name" value="NagB/RpiA/CoA transferase-like"/>
    <property type="match status" value="1"/>
</dbReference>
<comment type="similarity">
    <text evidence="1 5">Belongs to the 5-formyltetrahydrofolate cyclo-ligase family.</text>
</comment>
<evidence type="ECO:0000313" key="7">
    <source>
        <dbReference type="Proteomes" id="UP000032427"/>
    </source>
</evidence>
<dbReference type="OrthoDB" id="9801938at2"/>
<dbReference type="PIRSF" id="PIRSF006806">
    <property type="entry name" value="FTHF_cligase"/>
    <property type="match status" value="1"/>
</dbReference>
<keyword evidence="2 4" id="KW-0547">Nucleotide-binding</keyword>
<sequence length="193" mass="22134">MTSRRHIRQMIRNSRNSLSSLQQTQAAHALVLQCAADPNIQQAHSIAIYLSADGEIDTSLLIEWLWKQEKNIYLPVIHPFCKGHLLFLEYTSETLLVANKYQILEPKLNKNKVIPVNELDLIITPLVAFDHTGNRLGMGGGYYDRTLVNWNQYQKGPMPIGIAHTCQQVDILPTESWDVPLPRIITPEKTWHW</sequence>
<dbReference type="GO" id="GO:0030272">
    <property type="term" value="F:5-formyltetrahydrofolate cyclo-ligase activity"/>
    <property type="evidence" value="ECO:0007669"/>
    <property type="project" value="UniProtKB-EC"/>
</dbReference>